<keyword evidence="10" id="KW-0175">Coiled coil</keyword>
<keyword evidence="3 9" id="KW-0813">Transport</keyword>
<dbReference type="InterPro" id="IPR058781">
    <property type="entry name" value="HH_AprE-like"/>
</dbReference>
<evidence type="ECO:0000259" key="12">
    <source>
        <dbReference type="Pfam" id="PF26002"/>
    </source>
</evidence>
<name>A0A2W5NKV9_9SPHN</name>
<dbReference type="InterPro" id="IPR010129">
    <property type="entry name" value="T1SS_HlyD"/>
</dbReference>
<sequence>MSLRPSQLRARIAQSQAEIVSFDSQAEAYQRQSSLVRQELKQTRELYDSRLTTLDRLNALERAALGVKAQRATALSAIAQAQARISELQSQILSVESSARSEAALELGQTQSAISDLRKESVAASDQNDRTVIRSPQDGIVAKLQVRTIGSMVRPGETLMKIVPLRDHLVVRAHVRLTDIDKVSKGQSAHLRFTALNARTTPELLGRVTQVAADRTVDTATDNAFYPVTIAISEQEFRKLGNARLSVGMPVETFIQTEHRTILQYIIRPLSDQIRRALRE</sequence>
<dbReference type="PANTHER" id="PTHR30386">
    <property type="entry name" value="MEMBRANE FUSION SUBUNIT OF EMRAB-TOLC MULTIDRUG EFFLUX PUMP"/>
    <property type="match status" value="1"/>
</dbReference>
<dbReference type="GO" id="GO:0009306">
    <property type="term" value="P:protein secretion"/>
    <property type="evidence" value="ECO:0007669"/>
    <property type="project" value="InterPro"/>
</dbReference>
<dbReference type="Gene3D" id="2.40.30.170">
    <property type="match status" value="1"/>
</dbReference>
<evidence type="ECO:0000256" key="1">
    <source>
        <dbReference type="ARBA" id="ARBA00004377"/>
    </source>
</evidence>
<keyword evidence="4 9" id="KW-1003">Cell membrane</keyword>
<feature type="domain" description="AprE-like beta-barrel" evidence="12">
    <location>
        <begin position="169"/>
        <end position="258"/>
    </location>
</feature>
<dbReference type="Proteomes" id="UP000249082">
    <property type="component" value="Unassembled WGS sequence"/>
</dbReference>
<dbReference type="PRINTS" id="PR01490">
    <property type="entry name" value="RTXTOXIND"/>
</dbReference>
<feature type="coiled-coil region" evidence="10">
    <location>
        <begin position="71"/>
        <end position="98"/>
    </location>
</feature>
<keyword evidence="8" id="KW-0472">Membrane</keyword>
<organism evidence="13 14">
    <name type="scientific">Novosphingobium pentaromativorans</name>
    <dbReference type="NCBI Taxonomy" id="205844"/>
    <lineage>
        <taxon>Bacteria</taxon>
        <taxon>Pseudomonadati</taxon>
        <taxon>Pseudomonadota</taxon>
        <taxon>Alphaproteobacteria</taxon>
        <taxon>Sphingomonadales</taxon>
        <taxon>Sphingomonadaceae</taxon>
        <taxon>Novosphingobium</taxon>
    </lineage>
</organism>
<dbReference type="InterPro" id="IPR006144">
    <property type="entry name" value="Secretion_HlyD_CS"/>
</dbReference>
<feature type="coiled-coil region" evidence="10">
    <location>
        <begin position="12"/>
        <end position="46"/>
    </location>
</feature>
<evidence type="ECO:0000259" key="11">
    <source>
        <dbReference type="Pfam" id="PF25994"/>
    </source>
</evidence>
<evidence type="ECO:0000256" key="7">
    <source>
        <dbReference type="ARBA" id="ARBA00022989"/>
    </source>
</evidence>
<evidence type="ECO:0000256" key="2">
    <source>
        <dbReference type="ARBA" id="ARBA00009477"/>
    </source>
</evidence>
<keyword evidence="6" id="KW-0812">Transmembrane</keyword>
<feature type="domain" description="AprE-like long alpha-helical hairpin" evidence="11">
    <location>
        <begin position="6"/>
        <end position="127"/>
    </location>
</feature>
<evidence type="ECO:0000256" key="8">
    <source>
        <dbReference type="ARBA" id="ARBA00023136"/>
    </source>
</evidence>
<dbReference type="InterPro" id="IPR050739">
    <property type="entry name" value="MFP"/>
</dbReference>
<dbReference type="EMBL" id="QFPX01000018">
    <property type="protein sequence ID" value="PZQ53148.1"/>
    <property type="molecule type" value="Genomic_DNA"/>
</dbReference>
<gene>
    <name evidence="13" type="ORF">DI555_17765</name>
</gene>
<comment type="similarity">
    <text evidence="2 9">Belongs to the membrane fusion protein (MFP) (TC 8.A.1) family.</text>
</comment>
<keyword evidence="5 9" id="KW-0997">Cell inner membrane</keyword>
<dbReference type="PANTHER" id="PTHR30386:SF17">
    <property type="entry name" value="ALKALINE PROTEASE SECRETION PROTEIN APRE"/>
    <property type="match status" value="1"/>
</dbReference>
<dbReference type="GO" id="GO:0005886">
    <property type="term" value="C:plasma membrane"/>
    <property type="evidence" value="ECO:0007669"/>
    <property type="project" value="UniProtKB-SubCell"/>
</dbReference>
<dbReference type="Pfam" id="PF25994">
    <property type="entry name" value="HH_AprE"/>
    <property type="match status" value="1"/>
</dbReference>
<evidence type="ECO:0000256" key="3">
    <source>
        <dbReference type="ARBA" id="ARBA00022448"/>
    </source>
</evidence>
<evidence type="ECO:0000256" key="9">
    <source>
        <dbReference type="RuleBase" id="RU365093"/>
    </source>
</evidence>
<dbReference type="Pfam" id="PF26002">
    <property type="entry name" value="Beta-barrel_AprE"/>
    <property type="match status" value="1"/>
</dbReference>
<evidence type="ECO:0000256" key="5">
    <source>
        <dbReference type="ARBA" id="ARBA00022519"/>
    </source>
</evidence>
<evidence type="ECO:0000256" key="6">
    <source>
        <dbReference type="ARBA" id="ARBA00022692"/>
    </source>
</evidence>
<comment type="subcellular location">
    <subcellularLocation>
        <location evidence="1 9">Cell inner membrane</location>
        <topology evidence="1 9">Single-pass membrane protein</topology>
    </subcellularLocation>
</comment>
<protein>
    <recommendedName>
        <fullName evidence="9">Membrane fusion protein (MFP) family protein</fullName>
    </recommendedName>
</protein>
<comment type="caution">
    <text evidence="13">The sequence shown here is derived from an EMBL/GenBank/DDBJ whole genome shotgun (WGS) entry which is preliminary data.</text>
</comment>
<evidence type="ECO:0000313" key="13">
    <source>
        <dbReference type="EMBL" id="PZQ53148.1"/>
    </source>
</evidence>
<dbReference type="InterPro" id="IPR058982">
    <property type="entry name" value="Beta-barrel_AprE"/>
</dbReference>
<dbReference type="AlphaFoldDB" id="A0A2W5NKV9"/>
<dbReference type="NCBIfam" id="TIGR01843">
    <property type="entry name" value="type_I_hlyD"/>
    <property type="match status" value="1"/>
</dbReference>
<evidence type="ECO:0000256" key="10">
    <source>
        <dbReference type="SAM" id="Coils"/>
    </source>
</evidence>
<evidence type="ECO:0000256" key="4">
    <source>
        <dbReference type="ARBA" id="ARBA00022475"/>
    </source>
</evidence>
<proteinExistence type="inferred from homology"/>
<accession>A0A2W5NKV9</accession>
<evidence type="ECO:0000313" key="14">
    <source>
        <dbReference type="Proteomes" id="UP000249082"/>
    </source>
</evidence>
<keyword evidence="7" id="KW-1133">Transmembrane helix</keyword>
<dbReference type="PROSITE" id="PS00543">
    <property type="entry name" value="HLYD_FAMILY"/>
    <property type="match status" value="1"/>
</dbReference>
<reference evidence="13 14" key="1">
    <citation type="submission" date="2017-08" db="EMBL/GenBank/DDBJ databases">
        <title>Infants hospitalized years apart are colonized by the same room-sourced microbial strains.</title>
        <authorList>
            <person name="Brooks B."/>
            <person name="Olm M.R."/>
            <person name="Firek B.A."/>
            <person name="Baker R."/>
            <person name="Thomas B.C."/>
            <person name="Morowitz M.J."/>
            <person name="Banfield J.F."/>
        </authorList>
    </citation>
    <scope>NUCLEOTIDE SEQUENCE [LARGE SCALE GENOMIC DNA]</scope>
    <source>
        <strain evidence="13">S2_005_002_R2_33</strain>
    </source>
</reference>